<feature type="region of interest" description="Disordered" evidence="1">
    <location>
        <begin position="17"/>
        <end position="48"/>
    </location>
</feature>
<evidence type="ECO:0000313" key="3">
    <source>
        <dbReference type="EMBL" id="ALO68219.1"/>
    </source>
</evidence>
<dbReference type="Proteomes" id="UP000059574">
    <property type="component" value="Chromosome"/>
</dbReference>
<feature type="compositionally biased region" description="Polar residues" evidence="1">
    <location>
        <begin position="20"/>
        <end position="38"/>
    </location>
</feature>
<reference evidence="4" key="1">
    <citation type="submission" date="2015-11" db="EMBL/GenBank/DDBJ databases">
        <authorList>
            <person name="Kumar R."/>
            <person name="Singh D."/>
            <person name="Swarnkar M.K."/>
            <person name="Singh A.K."/>
            <person name="Kumar S."/>
        </authorList>
    </citation>
    <scope>NUCLEOTIDE SEQUENCE [LARGE SCALE GENOMIC DNA]</scope>
    <source>
        <strain evidence="4">ERGS4:06</strain>
    </source>
</reference>
<evidence type="ECO:0000256" key="1">
    <source>
        <dbReference type="SAM" id="MobiDB-lite"/>
    </source>
</evidence>
<evidence type="ECO:0000313" key="4">
    <source>
        <dbReference type="Proteomes" id="UP000059574"/>
    </source>
</evidence>
<sequence>MTGLALAATLALVSCGAPGTSGTPRSAGTAGTNTSASHAASADNRVGTEVESAQSRLVITHDGGLTVLDTSTGKSVAELALKGFNRVNPAGDGRHVLVSTTGGFQVLDAGSWSEPHGEHHRYFTADPSLAELKFPATTPGHAVNHGGVTALFDDGTGAVNTFTPSELGGDSLPPTQEYKTSAAHHGVAVQLTNGQMLVTEGTSESRNGAKLLDAPDAKGARAVLAESSDCPGVHGEATAKGETLVLGCEDGLLLIKDAKFTKIASPDTYGRIGNQAGSRASTVVLGDYKKDKNAELERPKTFSLTDTATGKLTLVPIDYSYSFRSLARGGDGAALMLGTDGKLHIYNPDTGKESAAVDIVAPWEEPLDWQQPRPSIFADGTVAYVSDPAKKLVHTVDLASAKVTASHPLDHVPNEITGVSGQADSAHAAH</sequence>
<feature type="signal peptide" evidence="2">
    <location>
        <begin position="1"/>
        <end position="19"/>
    </location>
</feature>
<reference evidence="3 4" key="2">
    <citation type="journal article" date="2016" name="J. Biotechnol.">
        <title>Complete genome sequence of Arthrobacter alpinus ERGS4:06, a yellow pigmented bacterium tolerant to cold and radiations isolated from Sikkim Himalaya.</title>
        <authorList>
            <person name="Kumar R."/>
            <person name="Singh D."/>
            <person name="Swarnkar M.K."/>
            <person name="Singh A.K."/>
            <person name="Kumar S."/>
        </authorList>
    </citation>
    <scope>NUCLEOTIDE SEQUENCE [LARGE SCALE GENOMIC DNA]</scope>
    <source>
        <strain evidence="3 4">ERGS4:06</strain>
    </source>
</reference>
<proteinExistence type="predicted"/>
<dbReference type="InterPro" id="IPR047697">
    <property type="entry name" value="AztD-like"/>
</dbReference>
<dbReference type="InterPro" id="IPR011044">
    <property type="entry name" value="Quino_amine_DH_bsu"/>
</dbReference>
<gene>
    <name evidence="3" type="ORF">AS189_00180</name>
</gene>
<feature type="chain" id="PRO_5038857613" description="Secreted protein" evidence="2">
    <location>
        <begin position="20"/>
        <end position="430"/>
    </location>
</feature>
<dbReference type="SUPFAM" id="SSF50969">
    <property type="entry name" value="YVTN repeat-like/Quinoprotein amine dehydrogenase"/>
    <property type="match status" value="1"/>
</dbReference>
<evidence type="ECO:0000256" key="2">
    <source>
        <dbReference type="SAM" id="SignalP"/>
    </source>
</evidence>
<organism evidence="3 4">
    <name type="scientific">Arthrobacter alpinus</name>
    <dbReference type="NCBI Taxonomy" id="656366"/>
    <lineage>
        <taxon>Bacteria</taxon>
        <taxon>Bacillati</taxon>
        <taxon>Actinomycetota</taxon>
        <taxon>Actinomycetes</taxon>
        <taxon>Micrococcales</taxon>
        <taxon>Micrococcaceae</taxon>
        <taxon>Arthrobacter</taxon>
    </lineage>
</organism>
<protein>
    <recommendedName>
        <fullName evidence="5">Secreted protein</fullName>
    </recommendedName>
</protein>
<evidence type="ECO:0008006" key="5">
    <source>
        <dbReference type="Google" id="ProtNLM"/>
    </source>
</evidence>
<dbReference type="EMBL" id="CP013200">
    <property type="protein sequence ID" value="ALO68219.1"/>
    <property type="molecule type" value="Genomic_DNA"/>
</dbReference>
<keyword evidence="2" id="KW-0732">Signal</keyword>
<dbReference type="AlphaFoldDB" id="A0A0S2M422"/>
<dbReference type="NCBIfam" id="NF038015">
    <property type="entry name" value="AztD"/>
    <property type="match status" value="1"/>
</dbReference>
<name>A0A0S2M422_9MICC</name>
<accession>A0A0S2M422</accession>